<comment type="caution">
    <text evidence="1">The sequence shown here is derived from an EMBL/GenBank/DDBJ whole genome shotgun (WGS) entry which is preliminary data.</text>
</comment>
<protein>
    <submittedName>
        <fullName evidence="1">Uncharacterized protein</fullName>
    </submittedName>
</protein>
<dbReference type="Proteomes" id="UP000745663">
    <property type="component" value="Unassembled WGS sequence"/>
</dbReference>
<evidence type="ECO:0000313" key="1">
    <source>
        <dbReference type="EMBL" id="MBM5458643.1"/>
    </source>
</evidence>
<gene>
    <name evidence="1" type="ORF">H8F21_13820</name>
</gene>
<reference evidence="1 2" key="1">
    <citation type="submission" date="2020-08" db="EMBL/GenBank/DDBJ databases">
        <title>Description of novel Pseudomonas species.</title>
        <authorList>
            <person name="Duman M."/>
            <person name="Mulet M."/>
            <person name="Altun S."/>
            <person name="Saticioglu I.B."/>
            <person name="Lalucat J."/>
            <person name="Garcia-Valdes E."/>
        </authorList>
    </citation>
    <scope>NUCLEOTIDE SEQUENCE [LARGE SCALE GENOMIC DNA]</scope>
    <source>
        <strain evidence="1 2">P66</strain>
    </source>
</reference>
<accession>A0ABS2BYE8</accession>
<name>A0ABS2BYE8_9PSED</name>
<evidence type="ECO:0000313" key="2">
    <source>
        <dbReference type="Proteomes" id="UP000745663"/>
    </source>
</evidence>
<sequence>MKKADIAVGRFYTDGKGGLREVLAEGPQYKLYQGVADEDCLRYKSYVSAGGLEAGSENNSTRVSFASWAKVEIPAERVEQWLVDRQAVSVAKKLTAPQRAFLSAFDHDLNLTSHISCSREELRAAKACRDKGLVAEMPDTLQKGIDDFELTFTMLGIAVLKRVHETSEAS</sequence>
<keyword evidence="2" id="KW-1185">Reference proteome</keyword>
<dbReference type="EMBL" id="JACOPV010000008">
    <property type="protein sequence ID" value="MBM5458643.1"/>
    <property type="molecule type" value="Genomic_DNA"/>
</dbReference>
<proteinExistence type="predicted"/>
<organism evidence="1 2">
    <name type="scientific">Pseudomonas arcuscaelestis</name>
    <dbReference type="NCBI Taxonomy" id="2710591"/>
    <lineage>
        <taxon>Bacteria</taxon>
        <taxon>Pseudomonadati</taxon>
        <taxon>Pseudomonadota</taxon>
        <taxon>Gammaproteobacteria</taxon>
        <taxon>Pseudomonadales</taxon>
        <taxon>Pseudomonadaceae</taxon>
        <taxon>Pseudomonas</taxon>
    </lineage>
</organism>
<dbReference type="RefSeq" id="WP_203584583.1">
    <property type="nucleotide sequence ID" value="NZ_JACOPV010000008.1"/>
</dbReference>